<dbReference type="EMBL" id="JAHRIP010089886">
    <property type="protein sequence ID" value="MEQ2316711.1"/>
    <property type="molecule type" value="Genomic_DNA"/>
</dbReference>
<accession>A0ABV1AGC8</accession>
<evidence type="ECO:0000313" key="1">
    <source>
        <dbReference type="EMBL" id="MEQ2316711.1"/>
    </source>
</evidence>
<proteinExistence type="predicted"/>
<organism evidence="1 2">
    <name type="scientific">Ameca splendens</name>
    <dbReference type="NCBI Taxonomy" id="208324"/>
    <lineage>
        <taxon>Eukaryota</taxon>
        <taxon>Metazoa</taxon>
        <taxon>Chordata</taxon>
        <taxon>Craniata</taxon>
        <taxon>Vertebrata</taxon>
        <taxon>Euteleostomi</taxon>
        <taxon>Actinopterygii</taxon>
        <taxon>Neopterygii</taxon>
        <taxon>Teleostei</taxon>
        <taxon>Neoteleostei</taxon>
        <taxon>Acanthomorphata</taxon>
        <taxon>Ovalentaria</taxon>
        <taxon>Atherinomorphae</taxon>
        <taxon>Cyprinodontiformes</taxon>
        <taxon>Goodeidae</taxon>
        <taxon>Ameca</taxon>
    </lineage>
</organism>
<protein>
    <submittedName>
        <fullName evidence="1">Uncharacterized protein</fullName>
    </submittedName>
</protein>
<sequence>MLRVIVLLEDEPPSRSQITGRLTWVLPKSILVFSTIHLHHDLDQFPSHCAAEKHQHRMMWPPPCFSHLLAWSVSFGGQPSLGRFVMVSCAFHLNMIDLMVLLGHIKDLDLFV</sequence>
<comment type="caution">
    <text evidence="1">The sequence shown here is derived from an EMBL/GenBank/DDBJ whole genome shotgun (WGS) entry which is preliminary data.</text>
</comment>
<evidence type="ECO:0000313" key="2">
    <source>
        <dbReference type="Proteomes" id="UP001469553"/>
    </source>
</evidence>
<name>A0ABV1AGC8_9TELE</name>
<dbReference type="Proteomes" id="UP001469553">
    <property type="component" value="Unassembled WGS sequence"/>
</dbReference>
<gene>
    <name evidence="1" type="ORF">AMECASPLE_035381</name>
</gene>
<reference evidence="1 2" key="1">
    <citation type="submission" date="2021-06" db="EMBL/GenBank/DDBJ databases">
        <authorList>
            <person name="Palmer J.M."/>
        </authorList>
    </citation>
    <scope>NUCLEOTIDE SEQUENCE [LARGE SCALE GENOMIC DNA]</scope>
    <source>
        <strain evidence="1 2">AS_MEX2019</strain>
        <tissue evidence="1">Muscle</tissue>
    </source>
</reference>
<keyword evidence="2" id="KW-1185">Reference proteome</keyword>